<dbReference type="GeneID" id="19168109"/>
<dbReference type="OrthoDB" id="4137815at2759"/>
<gene>
    <name evidence="7" type="ORF">A1O3_03987</name>
</gene>
<dbReference type="RefSeq" id="XP_007732309.1">
    <property type="nucleotide sequence ID" value="XM_007734119.1"/>
</dbReference>
<dbReference type="InterPro" id="IPR001138">
    <property type="entry name" value="Zn2Cys6_DnaBD"/>
</dbReference>
<proteinExistence type="predicted"/>
<dbReference type="PANTHER" id="PTHR37534">
    <property type="entry name" value="TRANSCRIPTIONAL ACTIVATOR PROTEIN UGA3"/>
    <property type="match status" value="1"/>
</dbReference>
<feature type="domain" description="Zn(2)-C6 fungal-type" evidence="6">
    <location>
        <begin position="14"/>
        <end position="46"/>
    </location>
</feature>
<dbReference type="EMBL" id="AMGY01000003">
    <property type="protein sequence ID" value="EXJ87030.1"/>
    <property type="molecule type" value="Genomic_DNA"/>
</dbReference>
<evidence type="ECO:0000256" key="1">
    <source>
        <dbReference type="ARBA" id="ARBA00023015"/>
    </source>
</evidence>
<evidence type="ECO:0000256" key="3">
    <source>
        <dbReference type="ARBA" id="ARBA00023163"/>
    </source>
</evidence>
<evidence type="ECO:0000256" key="5">
    <source>
        <dbReference type="SAM" id="MobiDB-lite"/>
    </source>
</evidence>
<keyword evidence="4" id="KW-0539">Nucleus</keyword>
<evidence type="ECO:0000259" key="6">
    <source>
        <dbReference type="PROSITE" id="PS50048"/>
    </source>
</evidence>
<dbReference type="GO" id="GO:0008270">
    <property type="term" value="F:zinc ion binding"/>
    <property type="evidence" value="ECO:0007669"/>
    <property type="project" value="InterPro"/>
</dbReference>
<dbReference type="SUPFAM" id="SSF57701">
    <property type="entry name" value="Zn2/Cys6 DNA-binding domain"/>
    <property type="match status" value="1"/>
</dbReference>
<sequence length="494" mass="54859">MATAAEPGRRLRTACDRCYRLKERCTRLSIAHSCARCDRLDLSCATVRPQRPAGRRPHRSPGDHRRDSGRSSSQAGTNEAADVSPNPPPLDIGAWLRGVPHLRREEREKLLFFLGRPENLDCCVVSPNFRDAEQRSLAAPLATALPVLKDAYLACAGALKLIQPPHPPVHAAELEVEVEVSDEDVNLRHALAAMTTLRALPVATPQDAALCLTLGVSLALFVYSAIGQGVYEISRHCLSVAKPFVEMDTLDSDAEQWLTFLVLFEMTDCLVHRRRPTIRLPAQGRLSGGSAVDRHLGLCAPLLSFYHDLCVVSHSLANTTDASYMALIEEQLGRIQADVQAWQPSQPDRFVERFDTAEVVHLLAQARLYRLAALLVGHRLRCAFGEQDGQADIWATEIMTELELARRITGRSTRCVTLPFVAAAIEMRDPAARVKALRDTDEYVDQFTPVVQRATKTFLSRVWRDRDRKLTASWFDSTCKPCVVLASIDKALFG</sequence>
<comment type="caution">
    <text evidence="7">The sequence shown here is derived from an EMBL/GenBank/DDBJ whole genome shotgun (WGS) entry which is preliminary data.</text>
</comment>
<evidence type="ECO:0000313" key="8">
    <source>
        <dbReference type="Proteomes" id="UP000019478"/>
    </source>
</evidence>
<dbReference type="GO" id="GO:0000981">
    <property type="term" value="F:DNA-binding transcription factor activity, RNA polymerase II-specific"/>
    <property type="evidence" value="ECO:0007669"/>
    <property type="project" value="InterPro"/>
</dbReference>
<evidence type="ECO:0000313" key="7">
    <source>
        <dbReference type="EMBL" id="EXJ87030.1"/>
    </source>
</evidence>
<dbReference type="GO" id="GO:0003677">
    <property type="term" value="F:DNA binding"/>
    <property type="evidence" value="ECO:0007669"/>
    <property type="project" value="UniProtKB-KW"/>
</dbReference>
<dbReference type="eggNOG" id="ENOG502SX45">
    <property type="taxonomic scope" value="Eukaryota"/>
</dbReference>
<reference evidence="7 8" key="1">
    <citation type="submission" date="2013-03" db="EMBL/GenBank/DDBJ databases">
        <title>The Genome Sequence of Capronia epimyces CBS 606.96.</title>
        <authorList>
            <consortium name="The Broad Institute Genomics Platform"/>
            <person name="Cuomo C."/>
            <person name="de Hoog S."/>
            <person name="Gorbushina A."/>
            <person name="Walker B."/>
            <person name="Young S.K."/>
            <person name="Zeng Q."/>
            <person name="Gargeya S."/>
            <person name="Fitzgerald M."/>
            <person name="Haas B."/>
            <person name="Abouelleil A."/>
            <person name="Allen A.W."/>
            <person name="Alvarado L."/>
            <person name="Arachchi H.M."/>
            <person name="Berlin A.M."/>
            <person name="Chapman S.B."/>
            <person name="Gainer-Dewar J."/>
            <person name="Goldberg J."/>
            <person name="Griggs A."/>
            <person name="Gujja S."/>
            <person name="Hansen M."/>
            <person name="Howarth C."/>
            <person name="Imamovic A."/>
            <person name="Ireland A."/>
            <person name="Larimer J."/>
            <person name="McCowan C."/>
            <person name="Murphy C."/>
            <person name="Pearson M."/>
            <person name="Poon T.W."/>
            <person name="Priest M."/>
            <person name="Roberts A."/>
            <person name="Saif S."/>
            <person name="Shea T."/>
            <person name="Sisk P."/>
            <person name="Sykes S."/>
            <person name="Wortman J."/>
            <person name="Nusbaum C."/>
            <person name="Birren B."/>
        </authorList>
    </citation>
    <scope>NUCLEOTIDE SEQUENCE [LARGE SCALE GENOMIC DNA]</scope>
    <source>
        <strain evidence="7 8">CBS 606.96</strain>
    </source>
</reference>
<feature type="region of interest" description="Disordered" evidence="5">
    <location>
        <begin position="48"/>
        <end position="90"/>
    </location>
</feature>
<keyword evidence="2" id="KW-0238">DNA-binding</keyword>
<name>W9YBJ7_9EURO</name>
<dbReference type="AlphaFoldDB" id="W9YBJ7"/>
<dbReference type="PROSITE" id="PS50048">
    <property type="entry name" value="ZN2_CY6_FUNGAL_2"/>
    <property type="match status" value="1"/>
</dbReference>
<accession>W9YBJ7</accession>
<dbReference type="STRING" id="1182542.W9YBJ7"/>
<evidence type="ECO:0000256" key="4">
    <source>
        <dbReference type="ARBA" id="ARBA00023242"/>
    </source>
</evidence>
<dbReference type="InterPro" id="IPR036864">
    <property type="entry name" value="Zn2-C6_fun-type_DNA-bd_sf"/>
</dbReference>
<dbReference type="Proteomes" id="UP000019478">
    <property type="component" value="Unassembled WGS sequence"/>
</dbReference>
<dbReference type="HOGENOM" id="CLU_036113_0_0_1"/>
<protein>
    <recommendedName>
        <fullName evidence="6">Zn(2)-C6 fungal-type domain-containing protein</fullName>
    </recommendedName>
</protein>
<dbReference type="CDD" id="cd00067">
    <property type="entry name" value="GAL4"/>
    <property type="match status" value="1"/>
</dbReference>
<dbReference type="PANTHER" id="PTHR37534:SF46">
    <property type="entry name" value="ZN(II)2CYS6 TRANSCRIPTION FACTOR (EUROFUNG)"/>
    <property type="match status" value="1"/>
</dbReference>
<feature type="compositionally biased region" description="Basic and acidic residues" evidence="5">
    <location>
        <begin position="60"/>
        <end position="69"/>
    </location>
</feature>
<organism evidence="7 8">
    <name type="scientific">Capronia epimyces CBS 606.96</name>
    <dbReference type="NCBI Taxonomy" id="1182542"/>
    <lineage>
        <taxon>Eukaryota</taxon>
        <taxon>Fungi</taxon>
        <taxon>Dikarya</taxon>
        <taxon>Ascomycota</taxon>
        <taxon>Pezizomycotina</taxon>
        <taxon>Eurotiomycetes</taxon>
        <taxon>Chaetothyriomycetidae</taxon>
        <taxon>Chaetothyriales</taxon>
        <taxon>Herpotrichiellaceae</taxon>
        <taxon>Capronia</taxon>
    </lineage>
</organism>
<evidence type="ECO:0000256" key="2">
    <source>
        <dbReference type="ARBA" id="ARBA00023125"/>
    </source>
</evidence>
<keyword evidence="8" id="KW-1185">Reference proteome</keyword>
<keyword evidence="3" id="KW-0804">Transcription</keyword>
<keyword evidence="1" id="KW-0805">Transcription regulation</keyword>